<protein>
    <submittedName>
        <fullName evidence="1">Uncharacterized protein</fullName>
    </submittedName>
</protein>
<accession>A0A835JSY9</accession>
<dbReference type="AlphaFoldDB" id="A0A835JSY9"/>
<dbReference type="PROSITE" id="PS51257">
    <property type="entry name" value="PROKAR_LIPOPROTEIN"/>
    <property type="match status" value="1"/>
</dbReference>
<sequence>MDQRQADGIKIPTFYLNWFLGGSYSCEEFYVGKWLSQATGSEVKLRKIEVITRRTHDLLNLTIFTENPTCLVLAWYPDNLGSSLTLSTPELGNISWYGYPISSYQSYKISAFLEMFQLNFTRLPCTYLPDLSRKFSIMAHTRLFRKKIGHRTISNDKKNSIYIKRSYNEISKQRILERRSFCTKF</sequence>
<evidence type="ECO:0000313" key="1">
    <source>
        <dbReference type="EMBL" id="KAF9675913.1"/>
    </source>
</evidence>
<dbReference type="EMBL" id="JADGMS010000009">
    <property type="protein sequence ID" value="KAF9675913.1"/>
    <property type="molecule type" value="Genomic_DNA"/>
</dbReference>
<dbReference type="Proteomes" id="UP000657918">
    <property type="component" value="Unassembled WGS sequence"/>
</dbReference>
<keyword evidence="2" id="KW-1185">Reference proteome</keyword>
<evidence type="ECO:0000313" key="2">
    <source>
        <dbReference type="Proteomes" id="UP000657918"/>
    </source>
</evidence>
<comment type="caution">
    <text evidence="1">The sequence shown here is derived from an EMBL/GenBank/DDBJ whole genome shotgun (WGS) entry which is preliminary data.</text>
</comment>
<reference evidence="1 2" key="1">
    <citation type="submission" date="2020-10" db="EMBL/GenBank/DDBJ databases">
        <title>Plant Genome Project.</title>
        <authorList>
            <person name="Zhang R.-G."/>
        </authorList>
    </citation>
    <scope>NUCLEOTIDE SEQUENCE [LARGE SCALE GENOMIC DNA]</scope>
    <source>
        <strain evidence="1">FAFU-HL-1</strain>
        <tissue evidence="1">Leaf</tissue>
    </source>
</reference>
<name>A0A835JSY9_9ROSI</name>
<proteinExistence type="predicted"/>
<organism evidence="1 2">
    <name type="scientific">Salix dunnii</name>
    <dbReference type="NCBI Taxonomy" id="1413687"/>
    <lineage>
        <taxon>Eukaryota</taxon>
        <taxon>Viridiplantae</taxon>
        <taxon>Streptophyta</taxon>
        <taxon>Embryophyta</taxon>
        <taxon>Tracheophyta</taxon>
        <taxon>Spermatophyta</taxon>
        <taxon>Magnoliopsida</taxon>
        <taxon>eudicotyledons</taxon>
        <taxon>Gunneridae</taxon>
        <taxon>Pentapetalae</taxon>
        <taxon>rosids</taxon>
        <taxon>fabids</taxon>
        <taxon>Malpighiales</taxon>
        <taxon>Salicaceae</taxon>
        <taxon>Saliceae</taxon>
        <taxon>Salix</taxon>
    </lineage>
</organism>
<gene>
    <name evidence="1" type="ORF">SADUNF_Sadunf09G0083200</name>
</gene>